<feature type="chain" id="PRO_5037524977" evidence="2">
    <location>
        <begin position="18"/>
        <end position="183"/>
    </location>
</feature>
<protein>
    <submittedName>
        <fullName evidence="4">Uncharacterized protein</fullName>
    </submittedName>
</protein>
<sequence length="183" mass="20052">MLKLGILLSILVTAVLAQDNALPKPLGPPFKDAVGSRKESSAPETMHHSKQDSATSSENKESDSAEDGIDHSVIPVDEVVMINSDGEGDYSLVKDATTLPSEDVIEDGETMSFLTDHESSDYRQTTHEASTLSIALDDQENRFAPPPPLLTKAKVTEELQMTEEELEGRELECYQEEGLYKNT</sequence>
<feature type="signal peptide" evidence="2">
    <location>
        <begin position="1"/>
        <end position="17"/>
    </location>
</feature>
<name>A0A915HVM4_ROMCU</name>
<dbReference type="WBParaSite" id="nRc.2.0.1.t05597-RA">
    <property type="protein sequence ID" value="nRc.2.0.1.t05597-RA"/>
    <property type="gene ID" value="nRc.2.0.1.g05597"/>
</dbReference>
<reference evidence="4" key="1">
    <citation type="submission" date="2022-11" db="UniProtKB">
        <authorList>
            <consortium name="WormBaseParasite"/>
        </authorList>
    </citation>
    <scope>IDENTIFICATION</scope>
</reference>
<evidence type="ECO:0000256" key="2">
    <source>
        <dbReference type="SAM" id="SignalP"/>
    </source>
</evidence>
<evidence type="ECO:0000313" key="4">
    <source>
        <dbReference type="WBParaSite" id="nRc.2.0.1.t05597-RA"/>
    </source>
</evidence>
<accession>A0A915HVM4</accession>
<dbReference type="Proteomes" id="UP000887565">
    <property type="component" value="Unplaced"/>
</dbReference>
<feature type="compositionally biased region" description="Basic and acidic residues" evidence="1">
    <location>
        <begin position="34"/>
        <end position="51"/>
    </location>
</feature>
<evidence type="ECO:0000256" key="1">
    <source>
        <dbReference type="SAM" id="MobiDB-lite"/>
    </source>
</evidence>
<proteinExistence type="predicted"/>
<keyword evidence="2" id="KW-0732">Signal</keyword>
<organism evidence="3 4">
    <name type="scientific">Romanomermis culicivorax</name>
    <name type="common">Nematode worm</name>
    <dbReference type="NCBI Taxonomy" id="13658"/>
    <lineage>
        <taxon>Eukaryota</taxon>
        <taxon>Metazoa</taxon>
        <taxon>Ecdysozoa</taxon>
        <taxon>Nematoda</taxon>
        <taxon>Enoplea</taxon>
        <taxon>Dorylaimia</taxon>
        <taxon>Mermithida</taxon>
        <taxon>Mermithoidea</taxon>
        <taxon>Mermithidae</taxon>
        <taxon>Romanomermis</taxon>
    </lineage>
</organism>
<dbReference type="AlphaFoldDB" id="A0A915HVM4"/>
<evidence type="ECO:0000313" key="3">
    <source>
        <dbReference type="Proteomes" id="UP000887565"/>
    </source>
</evidence>
<keyword evidence="3" id="KW-1185">Reference proteome</keyword>
<feature type="region of interest" description="Disordered" evidence="1">
    <location>
        <begin position="22"/>
        <end position="73"/>
    </location>
</feature>